<accession>A0ACD3R4F9</accession>
<comment type="caution">
    <text evidence="1">The sequence shown here is derived from an EMBL/GenBank/DDBJ whole genome shotgun (WGS) entry which is preliminary data.</text>
</comment>
<keyword evidence="2" id="KW-1185">Reference proteome</keyword>
<name>A0ACD3R4F9_LARCR</name>
<proteinExistence type="predicted"/>
<dbReference type="Proteomes" id="UP000793456">
    <property type="component" value="Chromosome X"/>
</dbReference>
<dbReference type="EMBL" id="CM011683">
    <property type="protein sequence ID" value="TMS14237.1"/>
    <property type="molecule type" value="Genomic_DNA"/>
</dbReference>
<sequence length="1052" mass="116102">TRRTRRKRRMSSCYVPNGASLEDCHSNLFCLADLTGIKWKRFVWQGPTSAPILFPVTEEDPILCSFSRCLKADVLSVWRRSQRQGRRELWLFWWGDDPNFADLIHHELAAEDDGLWENGLSYECRTLLFKAIHNLLERCLMNRSFVRIGKWFVKPYEKDEKPINKSEHLSCAFTFFLHGESNVCTSVEINQHQPVYHLTEEHLTLAQQASSPFQVILSPFGLNGTLTGQSFKMSDPPTQKLIEEWNQFYPISPSAKEGVSEDKVEDMDWEDDSLASVEVLVGGVRMVYPACLVLVPQSDIPVVAPVGSSHCTAVYPGGHQVPASQREPAMSLVTLTPPTSPEEAQTVDSHSAQKWVKMPSSSDAFSVDRTSHHGGKIPRRLASQVVERVWQECNINRAQNKRKFSAATNGTCDEELSEKVGAWDFVEHSQRSYCSCSRYKSVKQRTGSTPGQAQSAGQPSQPPTKHKAGGEKPEKGDKQQKRPQTPFHHRSLTSDDASIETETTAGQRLSMRGQDGGRFTSIRSADVSAIQKAPQLHSGVVSAGPSEQANSPQPPPLSPHPCERSEESGEGMKNPSTPNSQHFYQPPPEPCLVGVKGGGEEPEALNQHFHSHHPHSHPGGSTYSEPPEPTVYVGAAVNLEEDSSHAPWRLFNLPRRKEAELPTPLLPGDKLRDEASASQDNLVSVTEVMSTSKWPLKVSEERVQMYRARRNQYLSAAITDGDHEPEVDPYAFEEGDVKFTFSNKKDKAGGEREPGKKHKGEDGGAGPSDDAQRAAAHNRMASTSLIHETDLAVSINDLDNLFNSDEDDLAAPGSRRPVNGSDEKFGGKEPKQSTLDPVSCISSADLHQMFPTPPSLEQHIMGYSPMNMCSKEYGSMEANPGMTTLDGTSSLGGHFKIEVEESFCSPKPSEIKDYSFVYKPELCQAFVGCSMFAPLKTLPSQCLPPIKIPEDCIYRPSWTMGREMLNPVPVMTFLNKDSNIPSVGSTMDQDYSQTYTPQTHTPFMSNSAPPSNGGAGILPSPATPRFSAPYPTYATHTAHTSGPLQRPGLAQV</sequence>
<feature type="non-terminal residue" evidence="1">
    <location>
        <position position="1"/>
    </location>
</feature>
<reference evidence="1" key="1">
    <citation type="submission" date="2018-11" db="EMBL/GenBank/DDBJ databases">
        <title>The sequence and de novo assembly of Larimichthys crocea genome using PacBio and Hi-C technologies.</title>
        <authorList>
            <person name="Xu P."/>
            <person name="Chen B."/>
            <person name="Zhou Z."/>
            <person name="Ke Q."/>
            <person name="Wu Y."/>
            <person name="Bai H."/>
            <person name="Pu F."/>
        </authorList>
    </citation>
    <scope>NUCLEOTIDE SEQUENCE</scope>
    <source>
        <tissue evidence="1">Muscle</tissue>
    </source>
</reference>
<evidence type="ECO:0000313" key="1">
    <source>
        <dbReference type="EMBL" id="TMS14237.1"/>
    </source>
</evidence>
<gene>
    <name evidence="1" type="ORF">E3U43_022717</name>
</gene>
<evidence type="ECO:0000313" key="2">
    <source>
        <dbReference type="Proteomes" id="UP000793456"/>
    </source>
</evidence>
<protein>
    <submittedName>
        <fullName evidence="1">Uncharacterized protein</fullName>
    </submittedName>
</protein>
<organism evidence="1 2">
    <name type="scientific">Larimichthys crocea</name>
    <name type="common">Large yellow croaker</name>
    <name type="synonym">Pseudosciaena crocea</name>
    <dbReference type="NCBI Taxonomy" id="215358"/>
    <lineage>
        <taxon>Eukaryota</taxon>
        <taxon>Metazoa</taxon>
        <taxon>Chordata</taxon>
        <taxon>Craniata</taxon>
        <taxon>Vertebrata</taxon>
        <taxon>Euteleostomi</taxon>
        <taxon>Actinopterygii</taxon>
        <taxon>Neopterygii</taxon>
        <taxon>Teleostei</taxon>
        <taxon>Neoteleostei</taxon>
        <taxon>Acanthomorphata</taxon>
        <taxon>Eupercaria</taxon>
        <taxon>Sciaenidae</taxon>
        <taxon>Larimichthys</taxon>
    </lineage>
</organism>